<keyword evidence="4" id="KW-0233">DNA recombination</keyword>
<dbReference type="GO" id="GO:0006281">
    <property type="term" value="P:DNA repair"/>
    <property type="evidence" value="ECO:0007669"/>
    <property type="project" value="InterPro"/>
</dbReference>
<proteinExistence type="inferred from homology"/>
<dbReference type="PANTHER" id="PTHR45900">
    <property type="entry name" value="RECA"/>
    <property type="match status" value="1"/>
</dbReference>
<evidence type="ECO:0000256" key="3">
    <source>
        <dbReference type="ARBA" id="ARBA00022840"/>
    </source>
</evidence>
<dbReference type="InterPro" id="IPR020588">
    <property type="entry name" value="RecA_ATP-bd"/>
</dbReference>
<accession>A0AAE9G4T3</accession>
<evidence type="ECO:0000256" key="4">
    <source>
        <dbReference type="ARBA" id="ARBA00023172"/>
    </source>
</evidence>
<name>A0AAE9G4T3_9CAUD</name>
<evidence type="ECO:0000313" key="7">
    <source>
        <dbReference type="Proteomes" id="UP000832072"/>
    </source>
</evidence>
<evidence type="ECO:0000313" key="6">
    <source>
        <dbReference type="EMBL" id="UNY47020.1"/>
    </source>
</evidence>
<sequence>MSLKDKLLKNSTIKMSATLDNSKLFNDVDVCQTRVPLLNLALSGKFNGGLTSGLTVLAGPSKHFKSNLGLVLVSSYMKKHADAICLFYDSEFGSKDSYFRSQGVDPERVIHNPIKNIEELKFDIVKQLEEIERGEHVIVFIDSIGNTASKKELEDALNEKSVTDMSRAKQIKSLFRMITPYLTLKDLPCVAINHTYETQEMFSKTVMSGGTGIQYSADTVFIIGRQQQKEGTEIVGYNFVLNIEKSRYIKEKSKLPISVTFEGGINTFSGLLDLAQEVGFVVKPKNGWYARAYLDEETGEIVPEDKNWRAKDTDSLEFWKPMFAHKAFKDACNERYALKVAVVDAELESEVKDLLG</sequence>
<dbReference type="PANTHER" id="PTHR45900:SF1">
    <property type="entry name" value="MITOCHONDRIAL DNA REPAIR PROTEIN RECA HOMOLOG-RELATED"/>
    <property type="match status" value="1"/>
</dbReference>
<feature type="domain" description="RecA family profile 1" evidence="5">
    <location>
        <begin position="27"/>
        <end position="195"/>
    </location>
</feature>
<evidence type="ECO:0000259" key="5">
    <source>
        <dbReference type="PROSITE" id="PS50162"/>
    </source>
</evidence>
<dbReference type="SUPFAM" id="SSF52540">
    <property type="entry name" value="P-loop containing nucleoside triphosphate hydrolases"/>
    <property type="match status" value="1"/>
</dbReference>
<dbReference type="GO" id="GO:0003697">
    <property type="term" value="F:single-stranded DNA binding"/>
    <property type="evidence" value="ECO:0007669"/>
    <property type="project" value="InterPro"/>
</dbReference>
<keyword evidence="3" id="KW-0067">ATP-binding</keyword>
<keyword evidence="2" id="KW-0547">Nucleotide-binding</keyword>
<dbReference type="RefSeq" id="YP_010665831.1">
    <property type="nucleotide sequence ID" value="NC_070937.1"/>
</dbReference>
<dbReference type="InterPro" id="IPR013765">
    <property type="entry name" value="DNA_recomb/repair_RecA"/>
</dbReference>
<dbReference type="GeneID" id="77941905"/>
<dbReference type="GO" id="GO:0140664">
    <property type="term" value="F:ATP-dependent DNA damage sensor activity"/>
    <property type="evidence" value="ECO:0007669"/>
    <property type="project" value="InterPro"/>
</dbReference>
<protein>
    <submittedName>
        <fullName evidence="6">Protein RecA</fullName>
    </submittedName>
</protein>
<dbReference type="Pfam" id="PF21134">
    <property type="entry name" value="T4_UVSX_C"/>
    <property type="match status" value="1"/>
</dbReference>
<reference evidence="6 7" key="1">
    <citation type="submission" date="2022-02" db="EMBL/GenBank/DDBJ databases">
        <authorList>
            <person name="Tian F."/>
            <person name="Li J."/>
            <person name="Li F."/>
            <person name="Tong Y."/>
        </authorList>
    </citation>
    <scope>NUCLEOTIDE SEQUENCE [LARGE SCALE GENOMIC DNA]</scope>
</reference>
<dbReference type="Gene3D" id="3.40.50.300">
    <property type="entry name" value="P-loop containing nucleotide triphosphate hydrolases"/>
    <property type="match status" value="1"/>
</dbReference>
<comment type="similarity">
    <text evidence="1">Belongs to the RecA family.</text>
</comment>
<dbReference type="PROSITE" id="PS50162">
    <property type="entry name" value="RECA_2"/>
    <property type="match status" value="1"/>
</dbReference>
<dbReference type="EMBL" id="OM638103">
    <property type="protein sequence ID" value="UNY47020.1"/>
    <property type="molecule type" value="Genomic_DNA"/>
</dbReference>
<dbReference type="KEGG" id="vg:77941905"/>
<keyword evidence="7" id="KW-1185">Reference proteome</keyword>
<dbReference type="GO" id="GO:0005524">
    <property type="term" value="F:ATP binding"/>
    <property type="evidence" value="ECO:0007669"/>
    <property type="project" value="UniProtKB-KW"/>
</dbReference>
<evidence type="ECO:0000256" key="1">
    <source>
        <dbReference type="ARBA" id="ARBA00009391"/>
    </source>
</evidence>
<dbReference type="Proteomes" id="UP000832072">
    <property type="component" value="Segment"/>
</dbReference>
<gene>
    <name evidence="6" type="primary">recA</name>
    <name evidence="6" type="ORF">EHEKIMEA_00138</name>
</gene>
<evidence type="ECO:0000256" key="2">
    <source>
        <dbReference type="ARBA" id="ARBA00022741"/>
    </source>
</evidence>
<dbReference type="InterPro" id="IPR027417">
    <property type="entry name" value="P-loop_NTPase"/>
</dbReference>
<dbReference type="Pfam" id="PF00154">
    <property type="entry name" value="RecA_N"/>
    <property type="match status" value="1"/>
</dbReference>
<dbReference type="GO" id="GO:0006310">
    <property type="term" value="P:DNA recombination"/>
    <property type="evidence" value="ECO:0007669"/>
    <property type="project" value="UniProtKB-KW"/>
</dbReference>
<dbReference type="InterPro" id="IPR049047">
    <property type="entry name" value="T4_UVSX-like_C"/>
</dbReference>
<dbReference type="InterPro" id="IPR049428">
    <property type="entry name" value="RecA-like_N"/>
</dbReference>
<organism evidence="6 7">
    <name type="scientific">Cronobacter phage LPCS28</name>
    <dbReference type="NCBI Taxonomy" id="2924885"/>
    <lineage>
        <taxon>Viruses</taxon>
        <taxon>Duplodnaviria</taxon>
        <taxon>Heunggongvirae</taxon>
        <taxon>Uroviricota</taxon>
        <taxon>Caudoviricetes</taxon>
        <taxon>Pantevenvirales</taxon>
        <taxon>Straboviridae</taxon>
        <taxon>Nanhuvirus</taxon>
        <taxon>Nanhuvirus LPCS28</taxon>
    </lineage>
</organism>